<protein>
    <submittedName>
        <fullName evidence="2">Uncharacterized protein</fullName>
    </submittedName>
</protein>
<feature type="region of interest" description="Disordered" evidence="1">
    <location>
        <begin position="53"/>
        <end position="81"/>
    </location>
</feature>
<sequence length="81" mass="10196">MVLELVYEFRADWIMKWFQKCFWIIWVMSRSVLGWFDSLTNMINNNSKLPKDVPDWSEEKRRQREERRIEKGEQRRKEKNE</sequence>
<evidence type="ECO:0000313" key="3">
    <source>
        <dbReference type="Proteomes" id="UP000615446"/>
    </source>
</evidence>
<name>A0A8H3R4Y1_9GLOM</name>
<evidence type="ECO:0000256" key="1">
    <source>
        <dbReference type="SAM" id="MobiDB-lite"/>
    </source>
</evidence>
<dbReference type="Proteomes" id="UP000615446">
    <property type="component" value="Unassembled WGS sequence"/>
</dbReference>
<reference evidence="2" key="1">
    <citation type="submission" date="2019-10" db="EMBL/GenBank/DDBJ databases">
        <title>Conservation and host-specific expression of non-tandemly repeated heterogenous ribosome RNA gene in arbuscular mycorrhizal fungi.</title>
        <authorList>
            <person name="Maeda T."/>
            <person name="Kobayashi Y."/>
            <person name="Nakagawa T."/>
            <person name="Ezawa T."/>
            <person name="Yamaguchi K."/>
            <person name="Bino T."/>
            <person name="Nishimoto Y."/>
            <person name="Shigenobu S."/>
            <person name="Kawaguchi M."/>
        </authorList>
    </citation>
    <scope>NUCLEOTIDE SEQUENCE</scope>
    <source>
        <strain evidence="2">HR1</strain>
    </source>
</reference>
<proteinExistence type="predicted"/>
<dbReference type="EMBL" id="BLAL01000324">
    <property type="protein sequence ID" value="GET03567.1"/>
    <property type="molecule type" value="Genomic_DNA"/>
</dbReference>
<evidence type="ECO:0000313" key="2">
    <source>
        <dbReference type="EMBL" id="GET03567.1"/>
    </source>
</evidence>
<dbReference type="AlphaFoldDB" id="A0A8H3R4Y1"/>
<accession>A0A8H3R4Y1</accession>
<comment type="caution">
    <text evidence="2">The sequence shown here is derived from an EMBL/GenBank/DDBJ whole genome shotgun (WGS) entry which is preliminary data.</text>
</comment>
<gene>
    <name evidence="2" type="ORF">RCL2_002990300</name>
</gene>
<organism evidence="2 3">
    <name type="scientific">Rhizophagus clarus</name>
    <dbReference type="NCBI Taxonomy" id="94130"/>
    <lineage>
        <taxon>Eukaryota</taxon>
        <taxon>Fungi</taxon>
        <taxon>Fungi incertae sedis</taxon>
        <taxon>Mucoromycota</taxon>
        <taxon>Glomeromycotina</taxon>
        <taxon>Glomeromycetes</taxon>
        <taxon>Glomerales</taxon>
        <taxon>Glomeraceae</taxon>
        <taxon>Rhizophagus</taxon>
    </lineage>
</organism>